<keyword evidence="5" id="KW-1185">Reference proteome</keyword>
<feature type="compositionally biased region" description="Pro residues" evidence="1">
    <location>
        <begin position="119"/>
        <end position="130"/>
    </location>
</feature>
<evidence type="ECO:0000313" key="4">
    <source>
        <dbReference type="EMBL" id="KAF2854909.1"/>
    </source>
</evidence>
<dbReference type="Proteomes" id="UP000799423">
    <property type="component" value="Unassembled WGS sequence"/>
</dbReference>
<dbReference type="AlphaFoldDB" id="A0A6A7BKF3"/>
<dbReference type="Pfam" id="PF00188">
    <property type="entry name" value="CAP"/>
    <property type="match status" value="1"/>
</dbReference>
<dbReference type="CDD" id="cd05380">
    <property type="entry name" value="CAP_euk"/>
    <property type="match status" value="1"/>
</dbReference>
<accession>A0A6A7BKF3</accession>
<dbReference type="Gene3D" id="3.40.33.10">
    <property type="entry name" value="CAP"/>
    <property type="match status" value="1"/>
</dbReference>
<evidence type="ECO:0000313" key="5">
    <source>
        <dbReference type="Proteomes" id="UP000799423"/>
    </source>
</evidence>
<keyword evidence="2" id="KW-0732">Signal</keyword>
<name>A0A6A7BKF3_9PLEO</name>
<dbReference type="OrthoDB" id="337038at2759"/>
<dbReference type="EMBL" id="MU006291">
    <property type="protein sequence ID" value="KAF2854909.1"/>
    <property type="molecule type" value="Genomic_DNA"/>
</dbReference>
<sequence>MRYSILLASALAVGALARPQPRRRTPVLVTETEVVTTTIVVYVTEDYVEPSSTSIYTPTIASVQSTSAATSASPSLSPSPSPSTISPTEVTPTQVATPAAEHLAPASFIQIIISSTQVPEPPLEPKPVLQPGPESQSGPRPEASSTSTTQEPQPTVAALLNNHVSGPEQAYLSAGSEYQAAMLYHHNAARANHNAEPLTWDTECEANARIAAKKCLFEHYIPQGADQGQNLFTVSGDAFNATAGVTTSWYQGELEPMMPWFGKPDVPEEIFHRVGHLTQLVWKATTKVGCVSLDCGGSMIVGGASSSMNKYTICNYAPAGNMGGEYAVNVAAPISSNNLGGWAN</sequence>
<feature type="domain" description="SCP" evidence="3">
    <location>
        <begin position="177"/>
        <end position="324"/>
    </location>
</feature>
<dbReference type="PANTHER" id="PTHR10334">
    <property type="entry name" value="CYSTEINE-RICH SECRETORY PROTEIN-RELATED"/>
    <property type="match status" value="1"/>
</dbReference>
<organism evidence="4 5">
    <name type="scientific">Plenodomus tracheiphilus IPT5</name>
    <dbReference type="NCBI Taxonomy" id="1408161"/>
    <lineage>
        <taxon>Eukaryota</taxon>
        <taxon>Fungi</taxon>
        <taxon>Dikarya</taxon>
        <taxon>Ascomycota</taxon>
        <taxon>Pezizomycotina</taxon>
        <taxon>Dothideomycetes</taxon>
        <taxon>Pleosporomycetidae</taxon>
        <taxon>Pleosporales</taxon>
        <taxon>Pleosporineae</taxon>
        <taxon>Leptosphaeriaceae</taxon>
        <taxon>Plenodomus</taxon>
    </lineage>
</organism>
<feature type="chain" id="PRO_5025405096" evidence="2">
    <location>
        <begin position="18"/>
        <end position="344"/>
    </location>
</feature>
<evidence type="ECO:0000256" key="2">
    <source>
        <dbReference type="SAM" id="SignalP"/>
    </source>
</evidence>
<feature type="compositionally biased region" description="Low complexity" evidence="1">
    <location>
        <begin position="70"/>
        <end position="93"/>
    </location>
</feature>
<dbReference type="InterPro" id="IPR014044">
    <property type="entry name" value="CAP_dom"/>
</dbReference>
<evidence type="ECO:0000259" key="3">
    <source>
        <dbReference type="SMART" id="SM00198"/>
    </source>
</evidence>
<dbReference type="InterPro" id="IPR035940">
    <property type="entry name" value="CAP_sf"/>
</dbReference>
<feature type="signal peptide" evidence="2">
    <location>
        <begin position="1"/>
        <end position="17"/>
    </location>
</feature>
<reference evidence="4" key="1">
    <citation type="submission" date="2020-01" db="EMBL/GenBank/DDBJ databases">
        <authorList>
            <consortium name="DOE Joint Genome Institute"/>
            <person name="Haridas S."/>
            <person name="Albert R."/>
            <person name="Binder M."/>
            <person name="Bloem J."/>
            <person name="Labutti K."/>
            <person name="Salamov A."/>
            <person name="Andreopoulos B."/>
            <person name="Baker S.E."/>
            <person name="Barry K."/>
            <person name="Bills G."/>
            <person name="Bluhm B.H."/>
            <person name="Cannon C."/>
            <person name="Castanera R."/>
            <person name="Culley D.E."/>
            <person name="Daum C."/>
            <person name="Ezra D."/>
            <person name="Gonzalez J.B."/>
            <person name="Henrissat B."/>
            <person name="Kuo A."/>
            <person name="Liang C."/>
            <person name="Lipzen A."/>
            <person name="Lutzoni F."/>
            <person name="Magnuson J."/>
            <person name="Mondo S."/>
            <person name="Nolan M."/>
            <person name="Ohm R."/>
            <person name="Pangilinan J."/>
            <person name="Park H.-J."/>
            <person name="Ramirez L."/>
            <person name="Alfaro M."/>
            <person name="Sun H."/>
            <person name="Tritt A."/>
            <person name="Yoshinaga Y."/>
            <person name="Zwiers L.-H."/>
            <person name="Turgeon B.G."/>
            <person name="Goodwin S.B."/>
            <person name="Spatafora J.W."/>
            <person name="Crous P.W."/>
            <person name="Grigoriev I.V."/>
        </authorList>
    </citation>
    <scope>NUCLEOTIDE SEQUENCE</scope>
    <source>
        <strain evidence="4">IPT5</strain>
    </source>
</reference>
<dbReference type="InterPro" id="IPR001283">
    <property type="entry name" value="CRISP-related"/>
</dbReference>
<protein>
    <submittedName>
        <fullName evidence="4">PR-1-like protein</fullName>
    </submittedName>
</protein>
<dbReference type="SMART" id="SM00198">
    <property type="entry name" value="SCP"/>
    <property type="match status" value="1"/>
</dbReference>
<dbReference type="PRINTS" id="PR00837">
    <property type="entry name" value="V5TPXLIKE"/>
</dbReference>
<dbReference type="SUPFAM" id="SSF55797">
    <property type="entry name" value="PR-1-like"/>
    <property type="match status" value="1"/>
</dbReference>
<evidence type="ECO:0000256" key="1">
    <source>
        <dbReference type="SAM" id="MobiDB-lite"/>
    </source>
</evidence>
<feature type="region of interest" description="Disordered" evidence="1">
    <location>
        <begin position="119"/>
        <end position="153"/>
    </location>
</feature>
<gene>
    <name evidence="4" type="ORF">T440DRAFT_464241</name>
</gene>
<proteinExistence type="predicted"/>
<feature type="region of interest" description="Disordered" evidence="1">
    <location>
        <begin position="70"/>
        <end position="98"/>
    </location>
</feature>